<keyword evidence="2" id="KW-0067">ATP-binding</keyword>
<dbReference type="InterPro" id="IPR013126">
    <property type="entry name" value="Hsp_70_fam"/>
</dbReference>
<sequence length="641" mass="72534">MALRTRYEFELCRTTCKLRAQSRSPTECIDPHLYSSILFPEHEEVPAALLATLVAMDNQMEQDKPTSGNCTLPRYRNTYKSEEEIIIALDFGTTYSGVAFAFLPDENPRVYSVDMWPGRASDELLFLKFLTQRKGLGEKQPKTPTIISYERNGGGFAWGAQKHNEHLIRGIKLLLDPTQEMPSYISASTFRRDLERLGKPAVEVAADFIQAMYEHAMERIMASWPEDYVQDCQKKFVLSVPAVWSDRAKDLTLRAARKAGFYPVTLVKEPEAAALYALTEFKDKALSIGDAIVICDAGGGTVDLISYEIIKLDPRLELKELVPGTEVVRKLVGEAQFHDPKNAKVLAAALMKFDSSVKTKFRGDVAGDDHKFNFLDGKIKDDEERGIENSHWTLKCNELKLIFDPVIADIIVKVNKQVQDVIAKRISDNHPKAKTIKAIILVGGFGCSEYLKSQLDQAHPTIQVIQPYEAWSAIVKGAVLTQLPQKVSVVSTQATRHYGVTAHQAYHDIEDKGYPKFMDAYGKWRTRRRGDNLRRPLKIRFSFYRTLHSILDDNLIFNEHLDHCELQSAPIRPDPTVAVNCSLQVDLRSVDPATFREKIDRLGNPCWDIRYQLVVTVNSAIMTFSLEYKGKNMGSVEAKYY</sequence>
<gene>
    <name evidence="3" type="ORF">BGAL_0219g00150</name>
</gene>
<keyword evidence="1" id="KW-0547">Nucleotide-binding</keyword>
<name>A0A4S8QWT3_9HELO</name>
<accession>A0A4S8QWT3</accession>
<dbReference type="EMBL" id="PQXL01000219">
    <property type="protein sequence ID" value="THV48951.1"/>
    <property type="molecule type" value="Genomic_DNA"/>
</dbReference>
<dbReference type="AlphaFoldDB" id="A0A4S8QWT3"/>
<comment type="caution">
    <text evidence="3">The sequence shown here is derived from an EMBL/GenBank/DDBJ whole genome shotgun (WGS) entry which is preliminary data.</text>
</comment>
<evidence type="ECO:0000256" key="2">
    <source>
        <dbReference type="ARBA" id="ARBA00022840"/>
    </source>
</evidence>
<dbReference type="GO" id="GO:0005524">
    <property type="term" value="F:ATP binding"/>
    <property type="evidence" value="ECO:0007669"/>
    <property type="project" value="UniProtKB-KW"/>
</dbReference>
<proteinExistence type="predicted"/>
<dbReference type="Gene3D" id="3.30.420.40">
    <property type="match status" value="1"/>
</dbReference>
<evidence type="ECO:0000313" key="4">
    <source>
        <dbReference type="Proteomes" id="UP000308671"/>
    </source>
</evidence>
<dbReference type="PANTHER" id="PTHR14187:SF5">
    <property type="entry name" value="HEAT SHOCK 70 KDA PROTEIN 12A"/>
    <property type="match status" value="1"/>
</dbReference>
<organism evidence="3 4">
    <name type="scientific">Botrytis galanthina</name>
    <dbReference type="NCBI Taxonomy" id="278940"/>
    <lineage>
        <taxon>Eukaryota</taxon>
        <taxon>Fungi</taxon>
        <taxon>Dikarya</taxon>
        <taxon>Ascomycota</taxon>
        <taxon>Pezizomycotina</taxon>
        <taxon>Leotiomycetes</taxon>
        <taxon>Helotiales</taxon>
        <taxon>Sclerotiniaceae</taxon>
        <taxon>Botrytis</taxon>
    </lineage>
</organism>
<reference evidence="3 4" key="1">
    <citation type="submission" date="2017-12" db="EMBL/GenBank/DDBJ databases">
        <title>Comparative genomics of Botrytis spp.</title>
        <authorList>
            <person name="Valero-Jimenez C.A."/>
            <person name="Tapia P."/>
            <person name="Veloso J."/>
            <person name="Silva-Moreno E."/>
            <person name="Staats M."/>
            <person name="Valdes J.H."/>
            <person name="Van Kan J.A.L."/>
        </authorList>
    </citation>
    <scope>NUCLEOTIDE SEQUENCE [LARGE SCALE GENOMIC DNA]</scope>
    <source>
        <strain evidence="3 4">MUCL435</strain>
    </source>
</reference>
<dbReference type="Proteomes" id="UP000308671">
    <property type="component" value="Unassembled WGS sequence"/>
</dbReference>
<evidence type="ECO:0000256" key="1">
    <source>
        <dbReference type="ARBA" id="ARBA00022741"/>
    </source>
</evidence>
<dbReference type="SUPFAM" id="SSF53067">
    <property type="entry name" value="Actin-like ATPase domain"/>
    <property type="match status" value="2"/>
</dbReference>
<dbReference type="OrthoDB" id="5332281at2759"/>
<dbReference type="GO" id="GO:0140662">
    <property type="term" value="F:ATP-dependent protein folding chaperone"/>
    <property type="evidence" value="ECO:0007669"/>
    <property type="project" value="InterPro"/>
</dbReference>
<protein>
    <submittedName>
        <fullName evidence="3">Uncharacterized protein</fullName>
    </submittedName>
</protein>
<dbReference type="CDD" id="cd10170">
    <property type="entry name" value="ASKHA_NBD_HSP70"/>
    <property type="match status" value="1"/>
</dbReference>
<keyword evidence="4" id="KW-1185">Reference proteome</keyword>
<dbReference type="PANTHER" id="PTHR14187">
    <property type="entry name" value="ALPHA KINASE/ELONGATION FACTOR 2 KINASE"/>
    <property type="match status" value="1"/>
</dbReference>
<dbReference type="InterPro" id="IPR043129">
    <property type="entry name" value="ATPase_NBD"/>
</dbReference>
<dbReference type="Pfam" id="PF00012">
    <property type="entry name" value="HSP70"/>
    <property type="match status" value="1"/>
</dbReference>
<evidence type="ECO:0000313" key="3">
    <source>
        <dbReference type="EMBL" id="THV48951.1"/>
    </source>
</evidence>